<dbReference type="Proteomes" id="UP001220961">
    <property type="component" value="Chromosome 2"/>
</dbReference>
<sequence length="454" mass="49799">MSNAAASTLFVGSISPGVSDRWLVQLFQACGGYRSFKRVSKAFGFADFSTLRDALRVLSVLHDLELPSMGAQRGEPRKKLIVRADEKTSAFLGEFAKTMVRTDADALEDAAARNRVDYVVQAMTTPNADVGDEPERFEIPAHLKDLQEDEIPEERRNDVISEIEKFRLGAVARDAAARRRELELERKRAAALAARQVSDTPSPRVAETPATPDVDPEAADEAAEAARRAAEDEAQSRAMRAAETSYAPRERARLERWAARAPSSDHTAEHAAWAQLSEETELSTELFWTDRRRWLAARAPERAREDKADAADRDAAAQQRADAERQADEFLAQLAPQGLRPSGAPLKLQVHRHDAPPVHMDAAHVKGLTREAAWALVPAWDALDVAAFRSLLDRGIADSFGEPVPDLVDAAMEQLHAHAAAADVAEVLEPVLDEDAAALVDTLWRALLVGRPSL</sequence>
<organism evidence="4 5">
    <name type="scientific">Malassezia caprae</name>
    <dbReference type="NCBI Taxonomy" id="1381934"/>
    <lineage>
        <taxon>Eukaryota</taxon>
        <taxon>Fungi</taxon>
        <taxon>Dikarya</taxon>
        <taxon>Basidiomycota</taxon>
        <taxon>Ustilaginomycotina</taxon>
        <taxon>Malasseziomycetes</taxon>
        <taxon>Malasseziales</taxon>
        <taxon>Malasseziaceae</taxon>
        <taxon>Malassezia</taxon>
    </lineage>
</organism>
<dbReference type="Pfam" id="PF00076">
    <property type="entry name" value="RRM_1"/>
    <property type="match status" value="1"/>
</dbReference>
<dbReference type="PANTHER" id="PTHR18806:SF4">
    <property type="entry name" value="RNA-BINDING PROTEIN 25"/>
    <property type="match status" value="1"/>
</dbReference>
<dbReference type="InterPro" id="IPR035979">
    <property type="entry name" value="RBD_domain_sf"/>
</dbReference>
<proteinExistence type="predicted"/>
<feature type="region of interest" description="Disordered" evidence="2">
    <location>
        <begin position="299"/>
        <end position="325"/>
    </location>
</feature>
<dbReference type="GO" id="GO:0003729">
    <property type="term" value="F:mRNA binding"/>
    <property type="evidence" value="ECO:0007669"/>
    <property type="project" value="TreeGrafter"/>
</dbReference>
<reference evidence="4" key="1">
    <citation type="submission" date="2023-03" db="EMBL/GenBank/DDBJ databases">
        <title>Mating type loci evolution in Malassezia.</title>
        <authorList>
            <person name="Coelho M.A."/>
        </authorList>
    </citation>
    <scope>NUCLEOTIDE SEQUENCE</scope>
    <source>
        <strain evidence="4">CBS 10434</strain>
    </source>
</reference>
<feature type="compositionally biased region" description="Acidic residues" evidence="2">
    <location>
        <begin position="214"/>
        <end position="223"/>
    </location>
</feature>
<dbReference type="PROSITE" id="PS50102">
    <property type="entry name" value="RRM"/>
    <property type="match status" value="1"/>
</dbReference>
<gene>
    <name evidence="4" type="ORF">MCAP1_001034</name>
</gene>
<dbReference type="GO" id="GO:0005681">
    <property type="term" value="C:spliceosomal complex"/>
    <property type="evidence" value="ECO:0007669"/>
    <property type="project" value="TreeGrafter"/>
</dbReference>
<feature type="region of interest" description="Disordered" evidence="2">
    <location>
        <begin position="193"/>
        <end position="249"/>
    </location>
</feature>
<dbReference type="InterPro" id="IPR012677">
    <property type="entry name" value="Nucleotide-bd_a/b_plait_sf"/>
</dbReference>
<evidence type="ECO:0000313" key="4">
    <source>
        <dbReference type="EMBL" id="WFD18823.1"/>
    </source>
</evidence>
<feature type="domain" description="RRM" evidence="3">
    <location>
        <begin position="7"/>
        <end position="87"/>
    </location>
</feature>
<dbReference type="InterPro" id="IPR000504">
    <property type="entry name" value="RRM_dom"/>
</dbReference>
<dbReference type="Gene3D" id="1.20.1390.10">
    <property type="entry name" value="PWI domain"/>
    <property type="match status" value="1"/>
</dbReference>
<evidence type="ECO:0000256" key="2">
    <source>
        <dbReference type="SAM" id="MobiDB-lite"/>
    </source>
</evidence>
<accession>A0AAF0E4U5</accession>
<dbReference type="SUPFAM" id="SSF54928">
    <property type="entry name" value="RNA-binding domain, RBD"/>
    <property type="match status" value="1"/>
</dbReference>
<dbReference type="PANTHER" id="PTHR18806">
    <property type="entry name" value="RBM25 PROTEIN"/>
    <property type="match status" value="1"/>
</dbReference>
<dbReference type="InterPro" id="IPR052768">
    <property type="entry name" value="RBM25"/>
</dbReference>
<keyword evidence="1" id="KW-0694">RNA-binding</keyword>
<protein>
    <recommendedName>
        <fullName evidence="3">RRM domain-containing protein</fullName>
    </recommendedName>
</protein>
<dbReference type="InterPro" id="IPR034268">
    <property type="entry name" value="RBM25_RRM"/>
</dbReference>
<name>A0AAF0E4U5_9BASI</name>
<dbReference type="Gene3D" id="3.30.70.330">
    <property type="match status" value="1"/>
</dbReference>
<dbReference type="CDD" id="cd12446">
    <property type="entry name" value="RRM_RBM25"/>
    <property type="match status" value="1"/>
</dbReference>
<dbReference type="EMBL" id="CP119909">
    <property type="protein sequence ID" value="WFD18823.1"/>
    <property type="molecule type" value="Genomic_DNA"/>
</dbReference>
<keyword evidence="5" id="KW-1185">Reference proteome</keyword>
<evidence type="ECO:0000256" key="1">
    <source>
        <dbReference type="PROSITE-ProRule" id="PRU00176"/>
    </source>
</evidence>
<dbReference type="SMART" id="SM00360">
    <property type="entry name" value="RRM"/>
    <property type="match status" value="1"/>
</dbReference>
<evidence type="ECO:0000259" key="3">
    <source>
        <dbReference type="PROSITE" id="PS50102"/>
    </source>
</evidence>
<evidence type="ECO:0000313" key="5">
    <source>
        <dbReference type="Proteomes" id="UP001220961"/>
    </source>
</evidence>
<feature type="compositionally biased region" description="Basic and acidic residues" evidence="2">
    <location>
        <begin position="224"/>
        <end position="235"/>
    </location>
</feature>
<dbReference type="AlphaFoldDB" id="A0AAF0E4U5"/>